<protein>
    <submittedName>
        <fullName evidence="3">Uncharacterized protein</fullName>
    </submittedName>
</protein>
<evidence type="ECO:0000313" key="3">
    <source>
        <dbReference type="EMBL" id="QEF20275.1"/>
    </source>
</evidence>
<feature type="transmembrane region" description="Helical" evidence="2">
    <location>
        <begin position="6"/>
        <end position="27"/>
    </location>
</feature>
<keyword evidence="2" id="KW-0812">Transmembrane</keyword>
<gene>
    <name evidence="3" type="ORF">FRY47_28680</name>
</gene>
<proteinExistence type="predicted"/>
<dbReference type="RefSeq" id="WP_168455205.1">
    <property type="nucleotide sequence ID" value="NZ_CP042875.1"/>
</dbReference>
<evidence type="ECO:0000256" key="2">
    <source>
        <dbReference type="SAM" id="Phobius"/>
    </source>
</evidence>
<dbReference type="EMBL" id="CP042875">
    <property type="protein sequence ID" value="QEF20275.1"/>
    <property type="molecule type" value="Genomic_DNA"/>
</dbReference>
<organism evidence="3">
    <name type="scientific">Bacillus cereus</name>
    <dbReference type="NCBI Taxonomy" id="1396"/>
    <lineage>
        <taxon>Bacteria</taxon>
        <taxon>Bacillati</taxon>
        <taxon>Bacillota</taxon>
        <taxon>Bacilli</taxon>
        <taxon>Bacillales</taxon>
        <taxon>Bacillaceae</taxon>
        <taxon>Bacillus</taxon>
        <taxon>Bacillus cereus group</taxon>
    </lineage>
</organism>
<keyword evidence="1" id="KW-0175">Coiled coil</keyword>
<keyword evidence="2" id="KW-0472">Membrane</keyword>
<geneLocation type="plasmid" evidence="3">
    <name>unnamed1</name>
</geneLocation>
<accession>A0A5B9I0Y5</accession>
<sequence length="228" mass="26963">MLITIVTILSSIGGSGFIIYILQRLIINSMSEQQRQHNRLILEEVKSQYTKNLEEVKNQYAKNLEEIKSNHQREIENYKINLNNYKRYSDEQFKLYNQFWVSLCDLKNSAEQLWINASKDNLISFAKQLKETKEMLEKSKLLIEDSHYKTLMRLIDTFSRYSFGKESLIQLAERRAVTRNIQSYQLDQLIYSNGEIKEEYDAVLLELSKVLKNHIYYSNPNGEDNKAI</sequence>
<evidence type="ECO:0000256" key="1">
    <source>
        <dbReference type="SAM" id="Coils"/>
    </source>
</evidence>
<keyword evidence="3" id="KW-0614">Plasmid</keyword>
<name>A0A5B9I0Y5_BACCE</name>
<feature type="coiled-coil region" evidence="1">
    <location>
        <begin position="39"/>
        <end position="88"/>
    </location>
</feature>
<reference evidence="3" key="1">
    <citation type="submission" date="2019-08" db="EMBL/GenBank/DDBJ databases">
        <title>Antibiosis Participates in the Biocontrol of Bucillus cereus 0-9 Against Rice Sheath Blight.</title>
        <authorList>
            <person name="Wang G."/>
            <person name="Liu F."/>
        </authorList>
    </citation>
    <scope>NUCLEOTIDE SEQUENCE</scope>
    <source>
        <strain evidence="3">09</strain>
        <plasmid evidence="3">unnamed1</plasmid>
    </source>
</reference>
<dbReference type="AlphaFoldDB" id="A0A5B9I0Y5"/>
<keyword evidence="2" id="KW-1133">Transmembrane helix</keyword>